<organism evidence="1 2">
    <name type="scientific">Dentiscutata heterogama</name>
    <dbReference type="NCBI Taxonomy" id="1316150"/>
    <lineage>
        <taxon>Eukaryota</taxon>
        <taxon>Fungi</taxon>
        <taxon>Fungi incertae sedis</taxon>
        <taxon>Mucoromycota</taxon>
        <taxon>Glomeromycotina</taxon>
        <taxon>Glomeromycetes</taxon>
        <taxon>Diversisporales</taxon>
        <taxon>Gigasporaceae</taxon>
        <taxon>Dentiscutata</taxon>
    </lineage>
</organism>
<feature type="non-terminal residue" evidence="1">
    <location>
        <position position="48"/>
    </location>
</feature>
<feature type="non-terminal residue" evidence="1">
    <location>
        <position position="1"/>
    </location>
</feature>
<accession>A0ACA9PKV0</accession>
<reference evidence="1" key="1">
    <citation type="submission" date="2021-06" db="EMBL/GenBank/DDBJ databases">
        <authorList>
            <person name="Kallberg Y."/>
            <person name="Tangrot J."/>
            <person name="Rosling A."/>
        </authorList>
    </citation>
    <scope>NUCLEOTIDE SEQUENCE</scope>
    <source>
        <strain evidence="1">IL203A</strain>
    </source>
</reference>
<evidence type="ECO:0000313" key="1">
    <source>
        <dbReference type="EMBL" id="CAG8713050.1"/>
    </source>
</evidence>
<name>A0ACA9PKV0_9GLOM</name>
<keyword evidence="2" id="KW-1185">Reference proteome</keyword>
<dbReference type="Proteomes" id="UP000789702">
    <property type="component" value="Unassembled WGS sequence"/>
</dbReference>
<dbReference type="EMBL" id="CAJVPU010030163">
    <property type="protein sequence ID" value="CAG8713050.1"/>
    <property type="molecule type" value="Genomic_DNA"/>
</dbReference>
<sequence length="48" mass="5458">FKEARSIISKVQLLNHTKLPEDPTKIPVNIQEIILFSLPIADNSRTTK</sequence>
<evidence type="ECO:0000313" key="2">
    <source>
        <dbReference type="Proteomes" id="UP000789702"/>
    </source>
</evidence>
<protein>
    <submittedName>
        <fullName evidence="1">11731_t:CDS:1</fullName>
    </submittedName>
</protein>
<proteinExistence type="predicted"/>
<comment type="caution">
    <text evidence="1">The sequence shown here is derived from an EMBL/GenBank/DDBJ whole genome shotgun (WGS) entry which is preliminary data.</text>
</comment>
<gene>
    <name evidence="1" type="ORF">DHETER_LOCUS12372</name>
</gene>